<sequence>MTLQADALFHSVGIMPLFGILPVRHIRSCAVKPFYELRCHSGLSLTTMLGGSIQSAS</sequence>
<accession>A0A0C3NRF0</accession>
<dbReference type="AlphaFoldDB" id="A0A0C3NRF0"/>
<dbReference type="HOGENOM" id="CLU_2997453_0_0_1"/>
<keyword evidence="2" id="KW-1185">Reference proteome</keyword>
<reference evidence="2" key="2">
    <citation type="submission" date="2015-01" db="EMBL/GenBank/DDBJ databases">
        <title>Evolutionary Origins and Diversification of the Mycorrhizal Mutualists.</title>
        <authorList>
            <consortium name="DOE Joint Genome Institute"/>
            <consortium name="Mycorrhizal Genomics Consortium"/>
            <person name="Kohler A."/>
            <person name="Kuo A."/>
            <person name="Nagy L.G."/>
            <person name="Floudas D."/>
            <person name="Copeland A."/>
            <person name="Barry K.W."/>
            <person name="Cichocki N."/>
            <person name="Veneault-Fourrey C."/>
            <person name="LaButti K."/>
            <person name="Lindquist E.A."/>
            <person name="Lipzen A."/>
            <person name="Lundell T."/>
            <person name="Morin E."/>
            <person name="Murat C."/>
            <person name="Riley R."/>
            <person name="Ohm R."/>
            <person name="Sun H."/>
            <person name="Tunlid A."/>
            <person name="Henrissat B."/>
            <person name="Grigoriev I.V."/>
            <person name="Hibbett D.S."/>
            <person name="Martin F."/>
        </authorList>
    </citation>
    <scope>NUCLEOTIDE SEQUENCE [LARGE SCALE GENOMIC DNA]</scope>
    <source>
        <strain evidence="2">Marx 270</strain>
    </source>
</reference>
<reference evidence="1 2" key="1">
    <citation type="submission" date="2014-04" db="EMBL/GenBank/DDBJ databases">
        <authorList>
            <consortium name="DOE Joint Genome Institute"/>
            <person name="Kuo A."/>
            <person name="Kohler A."/>
            <person name="Costa M.D."/>
            <person name="Nagy L.G."/>
            <person name="Floudas D."/>
            <person name="Copeland A."/>
            <person name="Barry K.W."/>
            <person name="Cichocki N."/>
            <person name="Veneault-Fourrey C."/>
            <person name="LaButti K."/>
            <person name="Lindquist E.A."/>
            <person name="Lipzen A."/>
            <person name="Lundell T."/>
            <person name="Morin E."/>
            <person name="Murat C."/>
            <person name="Sun H."/>
            <person name="Tunlid A."/>
            <person name="Henrissat B."/>
            <person name="Grigoriev I.V."/>
            <person name="Hibbett D.S."/>
            <person name="Martin F."/>
            <person name="Nordberg H.P."/>
            <person name="Cantor M.N."/>
            <person name="Hua S.X."/>
        </authorList>
    </citation>
    <scope>NUCLEOTIDE SEQUENCE [LARGE SCALE GENOMIC DNA]</scope>
    <source>
        <strain evidence="1 2">Marx 270</strain>
    </source>
</reference>
<protein>
    <submittedName>
        <fullName evidence="1">Uncharacterized protein</fullName>
    </submittedName>
</protein>
<dbReference type="Proteomes" id="UP000054217">
    <property type="component" value="Unassembled WGS sequence"/>
</dbReference>
<proteinExistence type="predicted"/>
<organism evidence="1 2">
    <name type="scientific">Pisolithus tinctorius Marx 270</name>
    <dbReference type="NCBI Taxonomy" id="870435"/>
    <lineage>
        <taxon>Eukaryota</taxon>
        <taxon>Fungi</taxon>
        <taxon>Dikarya</taxon>
        <taxon>Basidiomycota</taxon>
        <taxon>Agaricomycotina</taxon>
        <taxon>Agaricomycetes</taxon>
        <taxon>Agaricomycetidae</taxon>
        <taxon>Boletales</taxon>
        <taxon>Sclerodermatineae</taxon>
        <taxon>Pisolithaceae</taxon>
        <taxon>Pisolithus</taxon>
    </lineage>
</organism>
<evidence type="ECO:0000313" key="1">
    <source>
        <dbReference type="EMBL" id="KIN98105.1"/>
    </source>
</evidence>
<evidence type="ECO:0000313" key="2">
    <source>
        <dbReference type="Proteomes" id="UP000054217"/>
    </source>
</evidence>
<dbReference type="InParanoid" id="A0A0C3NRF0"/>
<dbReference type="EMBL" id="KN832019">
    <property type="protein sequence ID" value="KIN98105.1"/>
    <property type="molecule type" value="Genomic_DNA"/>
</dbReference>
<name>A0A0C3NRF0_PISTI</name>
<gene>
    <name evidence="1" type="ORF">M404DRAFT_1005619</name>
</gene>